<dbReference type="PANTHER" id="PTHR25466">
    <property type="entry name" value="T-LYMPHOCYTE ACTIVATION ANTIGEN"/>
    <property type="match status" value="1"/>
</dbReference>
<sequence length="555" mass="62765">MQIVLVGVNQEVIQCLFIVVHDIRRSADLRAEKLIAAQLSGRHGGFVCVYRLVCCVCMQGSMKRTLVIIFQALLWPAVLSASFTVNVPRSTYEAELNGDVRLECVFSALKRSSDITVIWSRVHPKPDVNIYWLDKGKEIHNHTSSAFHKRAQLISHLLRENRAVLHLKKLRIKDSGTYQCIVEGDEVDYKQITLNVTAPFSPVRKSLRKAGEDEVELSCESQGFPSAQVYWSDGQKLNLTLFSNTSVSSTDEDLILIVSKLKVERELVNNYTCTFIVKGEIQQTATFSIPEEIPLHGSALFVWIGAVIVVLLAVIFISIILHRRKYGQKNRRNEASKCAYLFPQSSSVNTDSLLTVNENRTHAREKSSTEKTASLRDSLTQQYSQLYTESEMKRKLRSYELHSRDGHCVNISSVIPEKGQILLLLGDSGCGKTTFTQILSYSWASRSQTDPFNTRRLRLLLLLHCSQNKGNLNQIINSSVQHERPVDVKQSLKGPEDCLLILDDYQEGNKDLEEFLKDHQTCRVLITSRPGVCPNLEKTVRTVLHLIHKPEESST</sequence>
<keyword evidence="7" id="KW-1015">Disulfide bond</keyword>
<dbReference type="SMART" id="SM00406">
    <property type="entry name" value="IGv"/>
    <property type="match status" value="1"/>
</dbReference>
<evidence type="ECO:0000256" key="9">
    <source>
        <dbReference type="ARBA" id="ARBA00023180"/>
    </source>
</evidence>
<evidence type="ECO:0000256" key="2">
    <source>
        <dbReference type="ARBA" id="ARBA00022475"/>
    </source>
</evidence>
<evidence type="ECO:0000256" key="10">
    <source>
        <dbReference type="ARBA" id="ARBA00023319"/>
    </source>
</evidence>
<dbReference type="FunFam" id="2.60.40.10:FF:003417">
    <property type="match status" value="1"/>
</dbReference>
<accession>A0AB32TBY4</accession>
<evidence type="ECO:0000313" key="14">
    <source>
        <dbReference type="RefSeq" id="XP_068072052.1"/>
    </source>
</evidence>
<proteinExistence type="predicted"/>
<evidence type="ECO:0000256" key="4">
    <source>
        <dbReference type="ARBA" id="ARBA00022729"/>
    </source>
</evidence>
<gene>
    <name evidence="14 15" type="primary">si:ch211-241b2.5</name>
</gene>
<dbReference type="Proteomes" id="UP000000437">
    <property type="component" value="Chromosome 21"/>
</dbReference>
<evidence type="ECO:0000256" key="6">
    <source>
        <dbReference type="ARBA" id="ARBA00023136"/>
    </source>
</evidence>
<dbReference type="InterPro" id="IPR007111">
    <property type="entry name" value="NACHT_NTPase"/>
</dbReference>
<evidence type="ECO:0000256" key="8">
    <source>
        <dbReference type="ARBA" id="ARBA00023170"/>
    </source>
</evidence>
<dbReference type="InterPro" id="IPR003593">
    <property type="entry name" value="AAA+_ATPase"/>
</dbReference>
<feature type="domain" description="Ig-like" evidence="12">
    <location>
        <begin position="199"/>
        <end position="288"/>
    </location>
</feature>
<evidence type="ECO:0000256" key="7">
    <source>
        <dbReference type="ARBA" id="ARBA00023157"/>
    </source>
</evidence>
<dbReference type="PROSITE" id="PS50835">
    <property type="entry name" value="IG_LIKE"/>
    <property type="match status" value="2"/>
</dbReference>
<dbReference type="Pfam" id="PF07686">
    <property type="entry name" value="V-set"/>
    <property type="match status" value="1"/>
</dbReference>
<dbReference type="SUPFAM" id="SSF52540">
    <property type="entry name" value="P-loop containing nucleoside triphosphate hydrolases"/>
    <property type="match status" value="1"/>
</dbReference>
<dbReference type="InterPro" id="IPR036179">
    <property type="entry name" value="Ig-like_dom_sf"/>
</dbReference>
<name>A0AB32TBY4_DANRE</name>
<keyword evidence="3 11" id="KW-0812">Transmembrane</keyword>
<comment type="subcellular location">
    <subcellularLocation>
        <location evidence="1">Cell membrane</location>
        <topology evidence="1">Single-pass type I membrane protein</topology>
    </subcellularLocation>
</comment>
<evidence type="ECO:0000313" key="13">
    <source>
        <dbReference type="Proteomes" id="UP000000437"/>
    </source>
</evidence>
<dbReference type="SMART" id="SM00409">
    <property type="entry name" value="IG"/>
    <property type="match status" value="2"/>
</dbReference>
<dbReference type="InterPro" id="IPR007110">
    <property type="entry name" value="Ig-like_dom"/>
</dbReference>
<keyword evidence="9" id="KW-0325">Glycoprotein</keyword>
<keyword evidence="5 11" id="KW-1133">Transmembrane helix</keyword>
<dbReference type="InterPro" id="IPR013783">
    <property type="entry name" value="Ig-like_fold"/>
</dbReference>
<dbReference type="InterPro" id="IPR013106">
    <property type="entry name" value="Ig_V-set"/>
</dbReference>
<dbReference type="AGR" id="ZFIN:ZDB-GENE-081104-192"/>
<dbReference type="SUPFAM" id="SSF48726">
    <property type="entry name" value="Immunoglobulin"/>
    <property type="match status" value="2"/>
</dbReference>
<dbReference type="GO" id="GO:0005886">
    <property type="term" value="C:plasma membrane"/>
    <property type="evidence" value="ECO:0007669"/>
    <property type="project" value="UniProtKB-SubCell"/>
</dbReference>
<dbReference type="SMART" id="SM00382">
    <property type="entry name" value="AAA"/>
    <property type="match status" value="1"/>
</dbReference>
<dbReference type="InterPro" id="IPR027417">
    <property type="entry name" value="P-loop_NTPase"/>
</dbReference>
<keyword evidence="4" id="KW-0732">Signal</keyword>
<dbReference type="PANTHER" id="PTHR25466:SF3">
    <property type="entry name" value="PROGRAMMED CELL DEATH 1 LIGAND 1"/>
    <property type="match status" value="1"/>
</dbReference>
<dbReference type="AlphaFoldDB" id="A0AB32TBY4"/>
<keyword evidence="13" id="KW-1185">Reference proteome</keyword>
<feature type="transmembrane region" description="Helical" evidence="11">
    <location>
        <begin position="300"/>
        <end position="322"/>
    </location>
</feature>
<keyword evidence="6 11" id="KW-0472">Membrane</keyword>
<reference evidence="14" key="1">
    <citation type="submission" date="2025-08" db="UniProtKB">
        <authorList>
            <consortium name="RefSeq"/>
        </authorList>
    </citation>
    <scope>IDENTIFICATION</scope>
    <source>
        <strain evidence="14">Tuebingen</strain>
        <tissue evidence="14">Fibroblasts and whole tissue</tissue>
    </source>
</reference>
<organism evidence="13 14">
    <name type="scientific">Danio rerio</name>
    <name type="common">Zebrafish</name>
    <name type="synonym">Brachydanio rerio</name>
    <dbReference type="NCBI Taxonomy" id="7955"/>
    <lineage>
        <taxon>Eukaryota</taxon>
        <taxon>Metazoa</taxon>
        <taxon>Chordata</taxon>
        <taxon>Craniata</taxon>
        <taxon>Vertebrata</taxon>
        <taxon>Euteleostomi</taxon>
        <taxon>Actinopterygii</taxon>
        <taxon>Neopterygii</taxon>
        <taxon>Teleostei</taxon>
        <taxon>Ostariophysi</taxon>
        <taxon>Cypriniformes</taxon>
        <taxon>Danionidae</taxon>
        <taxon>Danioninae</taxon>
        <taxon>Danio</taxon>
    </lineage>
</organism>
<dbReference type="InterPro" id="IPR051713">
    <property type="entry name" value="T-cell_Activation_Regulation"/>
</dbReference>
<dbReference type="RefSeq" id="XP_068072052.1">
    <property type="nucleotide sequence ID" value="XM_068215951.2"/>
</dbReference>
<evidence type="ECO:0000256" key="11">
    <source>
        <dbReference type="SAM" id="Phobius"/>
    </source>
</evidence>
<dbReference type="InterPro" id="IPR003599">
    <property type="entry name" value="Ig_sub"/>
</dbReference>
<evidence type="ECO:0000256" key="1">
    <source>
        <dbReference type="ARBA" id="ARBA00004251"/>
    </source>
</evidence>
<dbReference type="Gene3D" id="3.40.50.300">
    <property type="entry name" value="P-loop containing nucleotide triphosphate hydrolases"/>
    <property type="match status" value="1"/>
</dbReference>
<keyword evidence="8" id="KW-0675">Receptor</keyword>
<keyword evidence="10" id="KW-0393">Immunoglobulin domain</keyword>
<keyword evidence="2" id="KW-1003">Cell membrane</keyword>
<dbReference type="Pfam" id="PF05729">
    <property type="entry name" value="NACHT"/>
    <property type="match status" value="1"/>
</dbReference>
<dbReference type="Gene3D" id="2.60.40.10">
    <property type="entry name" value="Immunoglobulins"/>
    <property type="match status" value="2"/>
</dbReference>
<feature type="domain" description="Ig-like" evidence="12">
    <location>
        <begin position="76"/>
        <end position="193"/>
    </location>
</feature>
<evidence type="ECO:0000313" key="15">
    <source>
        <dbReference type="ZFIN" id="ZDB-GENE-081104-192"/>
    </source>
</evidence>
<protein>
    <submittedName>
        <fullName evidence="14">Uncharacterized protein si:ch211-241b2.5 isoform X1</fullName>
    </submittedName>
</protein>
<dbReference type="ZFIN" id="ZDB-GENE-081104-192">
    <property type="gene designation" value="si:ch211-241b2.5"/>
</dbReference>
<dbReference type="GeneID" id="100536137"/>
<evidence type="ECO:0000256" key="5">
    <source>
        <dbReference type="ARBA" id="ARBA00022989"/>
    </source>
</evidence>
<evidence type="ECO:0000256" key="3">
    <source>
        <dbReference type="ARBA" id="ARBA00022692"/>
    </source>
</evidence>
<evidence type="ECO:0000259" key="12">
    <source>
        <dbReference type="PROSITE" id="PS50835"/>
    </source>
</evidence>